<gene>
    <name evidence="9" type="ORF">VSA01S_18100</name>
</gene>
<dbReference type="EMBL" id="BJXJ01000015">
    <property type="protein sequence ID" value="GEM75698.1"/>
    <property type="molecule type" value="Genomic_DNA"/>
</dbReference>
<keyword evidence="6 8" id="KW-1133">Transmembrane helix</keyword>
<feature type="transmembrane region" description="Helical" evidence="8">
    <location>
        <begin position="125"/>
        <end position="144"/>
    </location>
</feature>
<dbReference type="CDD" id="cd06550">
    <property type="entry name" value="TM_ABC_iron-siderophores_like"/>
    <property type="match status" value="1"/>
</dbReference>
<evidence type="ECO:0000256" key="5">
    <source>
        <dbReference type="ARBA" id="ARBA00022692"/>
    </source>
</evidence>
<evidence type="ECO:0000256" key="6">
    <source>
        <dbReference type="ARBA" id="ARBA00022989"/>
    </source>
</evidence>
<feature type="transmembrane region" description="Helical" evidence="8">
    <location>
        <begin position="284"/>
        <end position="304"/>
    </location>
</feature>
<keyword evidence="7 8" id="KW-0472">Membrane</keyword>
<feature type="transmembrane region" description="Helical" evidence="8">
    <location>
        <begin position="156"/>
        <end position="175"/>
    </location>
</feature>
<evidence type="ECO:0000256" key="3">
    <source>
        <dbReference type="ARBA" id="ARBA00022448"/>
    </source>
</evidence>
<evidence type="ECO:0000256" key="8">
    <source>
        <dbReference type="SAM" id="Phobius"/>
    </source>
</evidence>
<feature type="transmembrane region" description="Helical" evidence="8">
    <location>
        <begin position="316"/>
        <end position="333"/>
    </location>
</feature>
<dbReference type="PANTHER" id="PTHR30472">
    <property type="entry name" value="FERRIC ENTEROBACTIN TRANSPORT SYSTEM PERMEASE PROTEIN"/>
    <property type="match status" value="1"/>
</dbReference>
<evidence type="ECO:0000313" key="9">
    <source>
        <dbReference type="EMBL" id="GEM75698.1"/>
    </source>
</evidence>
<feature type="transmembrane region" description="Helical" evidence="8">
    <location>
        <begin position="12"/>
        <end position="34"/>
    </location>
</feature>
<feature type="transmembrane region" description="Helical" evidence="8">
    <location>
        <begin position="248"/>
        <end position="272"/>
    </location>
</feature>
<accession>A0A511QEH4</accession>
<dbReference type="RefSeq" id="WP_039980229.1">
    <property type="nucleotide sequence ID" value="NZ_BAOJ01000029.1"/>
</dbReference>
<dbReference type="Proteomes" id="UP000321922">
    <property type="component" value="Unassembled WGS sequence"/>
</dbReference>
<keyword evidence="4" id="KW-1003">Cell membrane</keyword>
<organism evidence="9 10">
    <name type="scientific">Vibrio sagamiensis NBRC 104589</name>
    <dbReference type="NCBI Taxonomy" id="1219064"/>
    <lineage>
        <taxon>Bacteria</taxon>
        <taxon>Pseudomonadati</taxon>
        <taxon>Pseudomonadota</taxon>
        <taxon>Gammaproteobacteria</taxon>
        <taxon>Vibrionales</taxon>
        <taxon>Vibrionaceae</taxon>
        <taxon>Vibrio</taxon>
    </lineage>
</organism>
<dbReference type="SUPFAM" id="SSF81345">
    <property type="entry name" value="ABC transporter involved in vitamin B12 uptake, BtuC"/>
    <property type="match status" value="1"/>
</dbReference>
<dbReference type="GO" id="GO:0033214">
    <property type="term" value="P:siderophore-iron import into cell"/>
    <property type="evidence" value="ECO:0007669"/>
    <property type="project" value="TreeGrafter"/>
</dbReference>
<dbReference type="FunFam" id="1.10.3470.10:FF:000001">
    <property type="entry name" value="Vitamin B12 ABC transporter permease BtuC"/>
    <property type="match status" value="1"/>
</dbReference>
<comment type="subcellular location">
    <subcellularLocation>
        <location evidence="1">Cell membrane</location>
        <topology evidence="1">Multi-pass membrane protein</topology>
    </subcellularLocation>
</comment>
<evidence type="ECO:0000256" key="2">
    <source>
        <dbReference type="ARBA" id="ARBA00007935"/>
    </source>
</evidence>
<feature type="transmembrane region" description="Helical" evidence="8">
    <location>
        <begin position="69"/>
        <end position="86"/>
    </location>
</feature>
<feature type="transmembrane region" description="Helical" evidence="8">
    <location>
        <begin position="98"/>
        <end position="119"/>
    </location>
</feature>
<comment type="caution">
    <text evidence="9">The sequence shown here is derived from an EMBL/GenBank/DDBJ whole genome shotgun (WGS) entry which is preliminary data.</text>
</comment>
<evidence type="ECO:0000256" key="7">
    <source>
        <dbReference type="ARBA" id="ARBA00023136"/>
    </source>
</evidence>
<keyword evidence="5 8" id="KW-0812">Transmembrane</keyword>
<comment type="similarity">
    <text evidence="2">Belongs to the binding-protein-dependent transport system permease family. FecCD subfamily.</text>
</comment>
<dbReference type="GO" id="GO:0022857">
    <property type="term" value="F:transmembrane transporter activity"/>
    <property type="evidence" value="ECO:0007669"/>
    <property type="project" value="InterPro"/>
</dbReference>
<dbReference type="Pfam" id="PF01032">
    <property type="entry name" value="FecCD"/>
    <property type="match status" value="1"/>
</dbReference>
<proteinExistence type="inferred from homology"/>
<keyword evidence="3" id="KW-0813">Transport</keyword>
<evidence type="ECO:0000256" key="4">
    <source>
        <dbReference type="ARBA" id="ARBA00022475"/>
    </source>
</evidence>
<feature type="transmembrane region" description="Helical" evidence="8">
    <location>
        <begin position="205"/>
        <end position="228"/>
    </location>
</feature>
<dbReference type="InterPro" id="IPR000522">
    <property type="entry name" value="ABC_transptr_permease_BtuC"/>
</dbReference>
<evidence type="ECO:0000313" key="10">
    <source>
        <dbReference type="Proteomes" id="UP000321922"/>
    </source>
</evidence>
<reference evidence="9 10" key="1">
    <citation type="submission" date="2019-07" db="EMBL/GenBank/DDBJ databases">
        <title>Whole genome shotgun sequence of Vibrio sagamiensis NBRC 104589.</title>
        <authorList>
            <person name="Hosoyama A."/>
            <person name="Uohara A."/>
            <person name="Ohji S."/>
            <person name="Ichikawa N."/>
        </authorList>
    </citation>
    <scope>NUCLEOTIDE SEQUENCE [LARGE SCALE GENOMIC DNA]</scope>
    <source>
        <strain evidence="9 10">NBRC 104589</strain>
    </source>
</reference>
<dbReference type="PANTHER" id="PTHR30472:SF1">
    <property type="entry name" value="FE(3+) DICITRATE TRANSPORT SYSTEM PERMEASE PROTEIN FECC-RELATED"/>
    <property type="match status" value="1"/>
</dbReference>
<keyword evidence="10" id="KW-1185">Reference proteome</keyword>
<evidence type="ECO:0000256" key="1">
    <source>
        <dbReference type="ARBA" id="ARBA00004651"/>
    </source>
</evidence>
<name>A0A511QEH4_9VIBR</name>
<dbReference type="Gene3D" id="1.10.3470.10">
    <property type="entry name" value="ABC transporter involved in vitamin B12 uptake, BtuC"/>
    <property type="match status" value="1"/>
</dbReference>
<protein>
    <submittedName>
        <fullName evidence="9">Iron ABC transporter</fullName>
    </submittedName>
</protein>
<dbReference type="GO" id="GO:0005886">
    <property type="term" value="C:plasma membrane"/>
    <property type="evidence" value="ECO:0007669"/>
    <property type="project" value="UniProtKB-SubCell"/>
</dbReference>
<sequence length="338" mass="35841">MSFINIKQSSKIWLGCSIVLFALGLGMVTSMISYSSFDLRFDDLWGYWFSFDETNIKHQIFSSLRAPRLMISIVIGINLAIAGLLMQGLTANPLASPSILGINAGASCFIALSSMNLVLLPQLPLSVNALLGGLVSGLLVLSLGGFFTSKSHPIKLILAGIAVNALLIGITRSALILMDDMAYSVLTWLAGSIANVSWEDWAQLWPISVVGVAMALSLAHSLNLLNLGDDMAIGLGVNLTRTRVTACIAILLLTTSSVAIVGPITFVGLLVPHIARKLVGTNHFVLLPITAALGASLLLWSDVISRMVVFPAETPIGVITALIGSPFFIALTVRSKIS</sequence>
<dbReference type="InterPro" id="IPR037294">
    <property type="entry name" value="ABC_BtuC-like"/>
</dbReference>
<dbReference type="AlphaFoldDB" id="A0A511QEH4"/>
<dbReference type="OrthoDB" id="9055647at2"/>